<keyword evidence="1" id="KW-0472">Membrane</keyword>
<dbReference type="Proteomes" id="UP000245263">
    <property type="component" value="Chromosome 1"/>
</dbReference>
<reference evidence="2 3" key="1">
    <citation type="submission" date="2021-08" db="EMBL/GenBank/DDBJ databases">
        <title>Complete genome sequence of Leptospira kobayashii strain E30.</title>
        <authorList>
            <person name="Nakao R."/>
            <person name="Nakamura S."/>
            <person name="Masuzawa T."/>
            <person name="Koizumi N."/>
        </authorList>
    </citation>
    <scope>NUCLEOTIDE SEQUENCE [LARGE SCALE GENOMIC DNA]</scope>
    <source>
        <strain evidence="2 3">E30</strain>
    </source>
</reference>
<dbReference type="RefSeq" id="WP_109019755.1">
    <property type="nucleotide sequence ID" value="NZ_AP025028.1"/>
</dbReference>
<sequence length="113" mass="13365">MKAKFFYDGDCAFCLGLADYWKSQIDPEKIDFLSFRNYSEPELLNFHNQLTLNRCEGNVQLVYGNSRLPGFFGVRRMLFWTKYKYLAPVLYLPLVPFLGVGVMYFLKFFKSKK</sequence>
<evidence type="ECO:0008006" key="4">
    <source>
        <dbReference type="Google" id="ProtNLM"/>
    </source>
</evidence>
<evidence type="ECO:0000256" key="1">
    <source>
        <dbReference type="SAM" id="Phobius"/>
    </source>
</evidence>
<gene>
    <name evidence="2" type="ORF">LPTSP3_g17190</name>
</gene>
<proteinExistence type="predicted"/>
<evidence type="ECO:0000313" key="3">
    <source>
        <dbReference type="Proteomes" id="UP000245263"/>
    </source>
</evidence>
<protein>
    <recommendedName>
        <fullName evidence="4">DUF393 domain-containing protein</fullName>
    </recommendedName>
</protein>
<dbReference type="EMBL" id="AP025028">
    <property type="protein sequence ID" value="BDA78789.1"/>
    <property type="molecule type" value="Genomic_DNA"/>
</dbReference>
<feature type="transmembrane region" description="Helical" evidence="1">
    <location>
        <begin position="85"/>
        <end position="106"/>
    </location>
</feature>
<keyword evidence="3" id="KW-1185">Reference proteome</keyword>
<accession>A0ABM7UJ20</accession>
<keyword evidence="1" id="KW-1133">Transmembrane helix</keyword>
<evidence type="ECO:0000313" key="2">
    <source>
        <dbReference type="EMBL" id="BDA78789.1"/>
    </source>
</evidence>
<organism evidence="2 3">
    <name type="scientific">Leptospira kobayashii</name>
    <dbReference type="NCBI Taxonomy" id="1917830"/>
    <lineage>
        <taxon>Bacteria</taxon>
        <taxon>Pseudomonadati</taxon>
        <taxon>Spirochaetota</taxon>
        <taxon>Spirochaetia</taxon>
        <taxon>Leptospirales</taxon>
        <taxon>Leptospiraceae</taxon>
        <taxon>Leptospira</taxon>
    </lineage>
</organism>
<keyword evidence="1" id="KW-0812">Transmembrane</keyword>
<name>A0ABM7UJ20_9LEPT</name>